<evidence type="ECO:0000313" key="2">
    <source>
        <dbReference type="EMBL" id="QRD07722.1"/>
    </source>
</evidence>
<keyword evidence="1" id="KW-0732">Signal</keyword>
<dbReference type="AlphaFoldDB" id="A0A7U2ID83"/>
<gene>
    <name evidence="2" type="ORF">JI435_162260</name>
</gene>
<evidence type="ECO:0000256" key="1">
    <source>
        <dbReference type="SAM" id="SignalP"/>
    </source>
</evidence>
<protein>
    <submittedName>
        <fullName evidence="2">Uncharacterized protein</fullName>
    </submittedName>
</protein>
<dbReference type="EMBL" id="CP069045">
    <property type="protein sequence ID" value="QRD07722.1"/>
    <property type="molecule type" value="Genomic_DNA"/>
</dbReference>
<name>A0A7U2ID83_PHANO</name>
<organism evidence="2 3">
    <name type="scientific">Phaeosphaeria nodorum (strain SN15 / ATCC MYA-4574 / FGSC 10173)</name>
    <name type="common">Glume blotch fungus</name>
    <name type="synonym">Parastagonospora nodorum</name>
    <dbReference type="NCBI Taxonomy" id="321614"/>
    <lineage>
        <taxon>Eukaryota</taxon>
        <taxon>Fungi</taxon>
        <taxon>Dikarya</taxon>
        <taxon>Ascomycota</taxon>
        <taxon>Pezizomycotina</taxon>
        <taxon>Dothideomycetes</taxon>
        <taxon>Pleosporomycetidae</taxon>
        <taxon>Pleosporales</taxon>
        <taxon>Pleosporineae</taxon>
        <taxon>Phaeosphaeriaceae</taxon>
        <taxon>Parastagonospora</taxon>
    </lineage>
</organism>
<dbReference type="KEGG" id="pno:SNOG_16226"/>
<feature type="chain" id="PRO_5034451456" evidence="1">
    <location>
        <begin position="19"/>
        <end position="179"/>
    </location>
</feature>
<dbReference type="Proteomes" id="UP000663193">
    <property type="component" value="Chromosome 23"/>
</dbReference>
<dbReference type="VEuPathDB" id="FungiDB:JI435_162260"/>
<reference evidence="3" key="1">
    <citation type="journal article" date="2021" name="BMC Genomics">
        <title>Chromosome-level genome assembly and manually-curated proteome of model necrotroph Parastagonospora nodorum Sn15 reveals a genome-wide trove of candidate effector homologs, and redundancy of virulence-related functions within an accessory chromosome.</title>
        <authorList>
            <person name="Bertazzoni S."/>
            <person name="Jones D.A.B."/>
            <person name="Phan H.T."/>
            <person name="Tan K.-C."/>
            <person name="Hane J.K."/>
        </authorList>
    </citation>
    <scope>NUCLEOTIDE SEQUENCE [LARGE SCALE GENOMIC DNA]</scope>
    <source>
        <strain evidence="3">SN15 / ATCC MYA-4574 / FGSC 10173)</strain>
    </source>
</reference>
<keyword evidence="3" id="KW-1185">Reference proteome</keyword>
<evidence type="ECO:0000313" key="3">
    <source>
        <dbReference type="Proteomes" id="UP000663193"/>
    </source>
</evidence>
<feature type="signal peptide" evidence="1">
    <location>
        <begin position="1"/>
        <end position="18"/>
    </location>
</feature>
<dbReference type="RefSeq" id="XP_001806350.1">
    <property type="nucleotide sequence ID" value="XM_001806298.1"/>
</dbReference>
<proteinExistence type="predicted"/>
<sequence length="179" mass="19893">MARVSLAVVFVIIGVVNAMGVLAAVAVQEEGVAVLRAAYATTRHPVSPRMGRRRWVREDGSRRESRAISGSPKYKQLRQEVTNEFSSNAVISRDISGSPKYKQLRQEVINEFSSNAVISRDISGSPKYKQLRQEVIKEFSSNAAIIACGEVNQETFREARNTGRCESRAISGSPKYRQM</sequence>
<accession>A0A7U2ID83</accession>